<reference evidence="4" key="1">
    <citation type="submission" date="2021-05" db="EMBL/GenBank/DDBJ databases">
        <title>Genome of Sphingobium sp. strain.</title>
        <authorList>
            <person name="Fan R."/>
        </authorList>
    </citation>
    <scope>NUCLEOTIDE SEQUENCE</scope>
    <source>
        <strain evidence="4">H33</strain>
    </source>
</reference>
<dbReference type="SUPFAM" id="SSF55729">
    <property type="entry name" value="Acyl-CoA N-acyltransferases (Nat)"/>
    <property type="match status" value="1"/>
</dbReference>
<evidence type="ECO:0000256" key="2">
    <source>
        <dbReference type="ARBA" id="ARBA00023315"/>
    </source>
</evidence>
<dbReference type="InterPro" id="IPR016181">
    <property type="entry name" value="Acyl_CoA_acyltransferase"/>
</dbReference>
<dbReference type="InterPro" id="IPR050832">
    <property type="entry name" value="Bact_Acetyltransf"/>
</dbReference>
<feature type="domain" description="N-acetyltransferase" evidence="3">
    <location>
        <begin position="1"/>
        <end position="148"/>
    </location>
</feature>
<name>A0A9X1DAS8_9SPHN</name>
<evidence type="ECO:0000313" key="4">
    <source>
        <dbReference type="EMBL" id="MBT2186514.1"/>
    </source>
</evidence>
<evidence type="ECO:0000259" key="3">
    <source>
        <dbReference type="PROSITE" id="PS51186"/>
    </source>
</evidence>
<dbReference type="PANTHER" id="PTHR43877:SF2">
    <property type="entry name" value="AMINOALKYLPHOSPHONATE N-ACETYLTRANSFERASE-RELATED"/>
    <property type="match status" value="1"/>
</dbReference>
<dbReference type="Pfam" id="PF00583">
    <property type="entry name" value="Acetyltransf_1"/>
    <property type="match status" value="1"/>
</dbReference>
<sequence>MHIHQATIVNLDQLVPLFDAYRQFYAQPSDLSGARAFLSERLKRAQSTIFLALDEAGAALGFTQLYPSFTSTRMQRIFILNDLYVAPERRKLGVGKALLAAAADFARTEGAARLTLSTAIDNLTAQNIYEANGWVRETAFYSYNLALS</sequence>
<dbReference type="Proteomes" id="UP001138757">
    <property type="component" value="Unassembled WGS sequence"/>
</dbReference>
<dbReference type="EMBL" id="JAHGAW010000003">
    <property type="protein sequence ID" value="MBT2186514.1"/>
    <property type="molecule type" value="Genomic_DNA"/>
</dbReference>
<keyword evidence="1 4" id="KW-0808">Transferase</keyword>
<organism evidence="4 5">
    <name type="scientific">Sphingobium nicotianae</name>
    <dbReference type="NCBI Taxonomy" id="2782607"/>
    <lineage>
        <taxon>Bacteria</taxon>
        <taxon>Pseudomonadati</taxon>
        <taxon>Pseudomonadota</taxon>
        <taxon>Alphaproteobacteria</taxon>
        <taxon>Sphingomonadales</taxon>
        <taxon>Sphingomonadaceae</taxon>
        <taxon>Sphingobium</taxon>
    </lineage>
</organism>
<dbReference type="PROSITE" id="PS51186">
    <property type="entry name" value="GNAT"/>
    <property type="match status" value="1"/>
</dbReference>
<accession>A0A9X1DAS8</accession>
<dbReference type="EC" id="2.3.1.-" evidence="4"/>
<protein>
    <submittedName>
        <fullName evidence="4">GNAT family N-acetyltransferase</fullName>
        <ecNumber evidence="4">2.3.1.-</ecNumber>
    </submittedName>
</protein>
<evidence type="ECO:0000313" key="5">
    <source>
        <dbReference type="Proteomes" id="UP001138757"/>
    </source>
</evidence>
<dbReference type="Gene3D" id="3.40.630.30">
    <property type="match status" value="1"/>
</dbReference>
<gene>
    <name evidence="4" type="ORF">KK488_06085</name>
</gene>
<evidence type="ECO:0000256" key="1">
    <source>
        <dbReference type="ARBA" id="ARBA00022679"/>
    </source>
</evidence>
<proteinExistence type="predicted"/>
<dbReference type="GO" id="GO:0016747">
    <property type="term" value="F:acyltransferase activity, transferring groups other than amino-acyl groups"/>
    <property type="evidence" value="ECO:0007669"/>
    <property type="project" value="InterPro"/>
</dbReference>
<dbReference type="AlphaFoldDB" id="A0A9X1DAS8"/>
<dbReference type="InterPro" id="IPR000182">
    <property type="entry name" value="GNAT_dom"/>
</dbReference>
<comment type="caution">
    <text evidence="4">The sequence shown here is derived from an EMBL/GenBank/DDBJ whole genome shotgun (WGS) entry which is preliminary data.</text>
</comment>
<dbReference type="PANTHER" id="PTHR43877">
    <property type="entry name" value="AMINOALKYLPHOSPHONATE N-ACETYLTRANSFERASE-RELATED-RELATED"/>
    <property type="match status" value="1"/>
</dbReference>
<keyword evidence="5" id="KW-1185">Reference proteome</keyword>
<dbReference type="CDD" id="cd04301">
    <property type="entry name" value="NAT_SF"/>
    <property type="match status" value="1"/>
</dbReference>
<keyword evidence="2 4" id="KW-0012">Acyltransferase</keyword>